<evidence type="ECO:0000259" key="2">
    <source>
        <dbReference type="PROSITE" id="PS50405"/>
    </source>
</evidence>
<dbReference type="Pfam" id="PF13409">
    <property type="entry name" value="GST_N_2"/>
    <property type="match status" value="1"/>
</dbReference>
<keyword evidence="4" id="KW-1185">Reference proteome</keyword>
<sequence>MEFYHAPGTCSQATHILLHQARLDFLSRKVDIFDHMLEDGSDYRLLNPNGYVPALVLENDMLLTENVAIIDWIANRSPELLPEGAQGRTRHLQMLAFISTELHKPFIPLFFIENPDEQARLREALKQRFCWIGSRIEGAFLFGDRVSGADALLYVMLRWAAKIELEPLPVFTAFINSIERLDSVKTVLAAEELKPLHRVAETPSSPAG</sequence>
<feature type="domain" description="GST N-terminal" evidence="1">
    <location>
        <begin position="1"/>
        <end position="81"/>
    </location>
</feature>
<accession>A0A7W9Z093</accession>
<dbReference type="Gene3D" id="1.20.1050.10">
    <property type="match status" value="1"/>
</dbReference>
<evidence type="ECO:0000313" key="4">
    <source>
        <dbReference type="Proteomes" id="UP000535501"/>
    </source>
</evidence>
<dbReference type="AlphaFoldDB" id="A0A7W9Z093"/>
<dbReference type="PROSITE" id="PS50404">
    <property type="entry name" value="GST_NTER"/>
    <property type="match status" value="1"/>
</dbReference>
<evidence type="ECO:0000259" key="1">
    <source>
        <dbReference type="PROSITE" id="PS50404"/>
    </source>
</evidence>
<dbReference type="GO" id="GO:0004364">
    <property type="term" value="F:glutathione transferase activity"/>
    <property type="evidence" value="ECO:0007669"/>
    <property type="project" value="UniProtKB-EC"/>
</dbReference>
<keyword evidence="3" id="KW-0808">Transferase</keyword>
<protein>
    <submittedName>
        <fullName evidence="3">Glutathione S-transferase</fullName>
        <ecNumber evidence="3">2.5.1.18</ecNumber>
    </submittedName>
</protein>
<gene>
    <name evidence="3" type="ORF">HNQ75_003650</name>
</gene>
<dbReference type="InterPro" id="IPR004045">
    <property type="entry name" value="Glutathione_S-Trfase_N"/>
</dbReference>
<dbReference type="EMBL" id="JACHEJ010000011">
    <property type="protein sequence ID" value="MBB6181662.1"/>
    <property type="molecule type" value="Genomic_DNA"/>
</dbReference>
<evidence type="ECO:0000313" key="3">
    <source>
        <dbReference type="EMBL" id="MBB6181662.1"/>
    </source>
</evidence>
<feature type="domain" description="GST C-terminal" evidence="2">
    <location>
        <begin position="84"/>
        <end position="204"/>
    </location>
</feature>
<dbReference type="EC" id="2.5.1.18" evidence="3"/>
<dbReference type="SUPFAM" id="SSF52833">
    <property type="entry name" value="Thioredoxin-like"/>
    <property type="match status" value="1"/>
</dbReference>
<reference evidence="3 4" key="1">
    <citation type="submission" date="2020-08" db="EMBL/GenBank/DDBJ databases">
        <title>Genomic Encyclopedia of Type Strains, Phase IV (KMG-IV): sequencing the most valuable type-strain genomes for metagenomic binning, comparative biology and taxonomic classification.</title>
        <authorList>
            <person name="Goeker M."/>
        </authorList>
    </citation>
    <scope>NUCLEOTIDE SEQUENCE [LARGE SCALE GENOMIC DNA]</scope>
    <source>
        <strain evidence="3 4">DSM 102134</strain>
    </source>
</reference>
<dbReference type="InterPro" id="IPR040079">
    <property type="entry name" value="Glutathione_S-Trfase"/>
</dbReference>
<dbReference type="Gene3D" id="3.40.30.10">
    <property type="entry name" value="Glutaredoxin"/>
    <property type="match status" value="1"/>
</dbReference>
<dbReference type="CDD" id="cd03057">
    <property type="entry name" value="GST_N_Beta"/>
    <property type="match status" value="1"/>
</dbReference>
<proteinExistence type="predicted"/>
<dbReference type="InterPro" id="IPR036282">
    <property type="entry name" value="Glutathione-S-Trfase_C_sf"/>
</dbReference>
<dbReference type="RefSeq" id="WP_077548965.1">
    <property type="nucleotide sequence ID" value="NZ_JACHEJ010000011.1"/>
</dbReference>
<comment type="caution">
    <text evidence="3">The sequence shown here is derived from an EMBL/GenBank/DDBJ whole genome shotgun (WGS) entry which is preliminary data.</text>
</comment>
<name>A0A7W9Z093_9HYPH</name>
<organism evidence="3 4">
    <name type="scientific">Pseudorhizobium flavum</name>
    <dbReference type="NCBI Taxonomy" id="1335061"/>
    <lineage>
        <taxon>Bacteria</taxon>
        <taxon>Pseudomonadati</taxon>
        <taxon>Pseudomonadota</taxon>
        <taxon>Alphaproteobacteria</taxon>
        <taxon>Hyphomicrobiales</taxon>
        <taxon>Rhizobiaceae</taxon>
        <taxon>Rhizobium/Agrobacterium group</taxon>
        <taxon>Pseudorhizobium</taxon>
    </lineage>
</organism>
<dbReference type="InterPro" id="IPR004046">
    <property type="entry name" value="GST_C"/>
</dbReference>
<dbReference type="PANTHER" id="PTHR44051">
    <property type="entry name" value="GLUTATHIONE S-TRANSFERASE-RELATED"/>
    <property type="match status" value="1"/>
</dbReference>
<dbReference type="InterPro" id="IPR010987">
    <property type="entry name" value="Glutathione-S-Trfase_C-like"/>
</dbReference>
<dbReference type="SFLD" id="SFLDS00019">
    <property type="entry name" value="Glutathione_Transferase_(cytos"/>
    <property type="match status" value="1"/>
</dbReference>
<dbReference type="Proteomes" id="UP000535501">
    <property type="component" value="Unassembled WGS sequence"/>
</dbReference>
<dbReference type="InterPro" id="IPR036249">
    <property type="entry name" value="Thioredoxin-like_sf"/>
</dbReference>
<dbReference type="SUPFAM" id="SSF47616">
    <property type="entry name" value="GST C-terminal domain-like"/>
    <property type="match status" value="1"/>
</dbReference>
<dbReference type="Pfam" id="PF00043">
    <property type="entry name" value="GST_C"/>
    <property type="match status" value="1"/>
</dbReference>
<dbReference type="PANTHER" id="PTHR44051:SF8">
    <property type="entry name" value="GLUTATHIONE S-TRANSFERASE GSTA"/>
    <property type="match status" value="1"/>
</dbReference>
<dbReference type="PROSITE" id="PS50405">
    <property type="entry name" value="GST_CTER"/>
    <property type="match status" value="1"/>
</dbReference>